<dbReference type="Pfam" id="PF04093">
    <property type="entry name" value="MreD"/>
    <property type="match status" value="1"/>
</dbReference>
<evidence type="ECO:0000313" key="10">
    <source>
        <dbReference type="Proteomes" id="UP001084197"/>
    </source>
</evidence>
<keyword evidence="10" id="KW-1185">Reference proteome</keyword>
<dbReference type="NCBIfam" id="TIGR03426">
    <property type="entry name" value="shape_MreD"/>
    <property type="match status" value="1"/>
</dbReference>
<feature type="transmembrane region" description="Helical" evidence="8">
    <location>
        <begin position="102"/>
        <end position="128"/>
    </location>
</feature>
<feature type="transmembrane region" description="Helical" evidence="8">
    <location>
        <begin position="140"/>
        <end position="161"/>
    </location>
</feature>
<evidence type="ECO:0000256" key="7">
    <source>
        <dbReference type="ARBA" id="ARBA00023136"/>
    </source>
</evidence>
<name>A0A9J6RAL4_9BACI</name>
<gene>
    <name evidence="9" type="primary">mreD</name>
    <name evidence="9" type="ORF">OWO01_04120</name>
</gene>
<feature type="transmembrane region" description="Helical" evidence="8">
    <location>
        <begin position="6"/>
        <end position="24"/>
    </location>
</feature>
<dbReference type="AlphaFoldDB" id="A0A9J6RAL4"/>
<dbReference type="Proteomes" id="UP001084197">
    <property type="component" value="Unassembled WGS sequence"/>
</dbReference>
<accession>A0A9J6RAL4</accession>
<keyword evidence="7 8" id="KW-0472">Membrane</keyword>
<evidence type="ECO:0000313" key="9">
    <source>
        <dbReference type="EMBL" id="MCZ0702398.1"/>
    </source>
</evidence>
<evidence type="ECO:0000256" key="6">
    <source>
        <dbReference type="ARBA" id="ARBA00022989"/>
    </source>
</evidence>
<sequence>MSRLYLPLLLLFLLVLQGIVFNFIPNNLIQAGWMFIVHWVFIFLVLFTLFYDLEDTYYSVFFAILFGLMIDVVYTSVIGVYMFSYAIVIYFVHGLRKILHANFYVAFLLSIVSVGLVDFIIYLIYTFIGISDMGMDTYFVYRFLPTIAINLFSFIILHVMFKKKLVRWSNQRFDVKSST</sequence>
<comment type="caution">
    <text evidence="9">The sequence shown here is derived from an EMBL/GenBank/DDBJ whole genome shotgun (WGS) entry which is preliminary data.</text>
</comment>
<dbReference type="EMBL" id="JAPRAT010000005">
    <property type="protein sequence ID" value="MCZ0702398.1"/>
    <property type="molecule type" value="Genomic_DNA"/>
</dbReference>
<keyword evidence="5" id="KW-0133">Cell shape</keyword>
<reference evidence="9" key="1">
    <citation type="submission" date="2022-11" db="EMBL/GenBank/DDBJ databases">
        <title>WGS of Natronobacillus azotifigens 24KS-1, an anaerobic diazotrophic haloalkaliphile from soda-rich habitats.</title>
        <authorList>
            <person name="Sorokin D.Y."/>
            <person name="Merkel A.Y."/>
        </authorList>
    </citation>
    <scope>NUCLEOTIDE SEQUENCE</scope>
    <source>
        <strain evidence="9">24KS-1</strain>
    </source>
</reference>
<evidence type="ECO:0000256" key="4">
    <source>
        <dbReference type="ARBA" id="ARBA00022692"/>
    </source>
</evidence>
<dbReference type="RefSeq" id="WP_268779166.1">
    <property type="nucleotide sequence ID" value="NZ_JAPRAT010000005.1"/>
</dbReference>
<evidence type="ECO:0000256" key="5">
    <source>
        <dbReference type="ARBA" id="ARBA00022960"/>
    </source>
</evidence>
<comment type="subcellular location">
    <subcellularLocation>
        <location evidence="1">Cell membrane</location>
        <topology evidence="1">Multi-pass membrane protein</topology>
    </subcellularLocation>
</comment>
<keyword evidence="6 8" id="KW-1133">Transmembrane helix</keyword>
<organism evidence="9 10">
    <name type="scientific">Natronobacillus azotifigens</name>
    <dbReference type="NCBI Taxonomy" id="472978"/>
    <lineage>
        <taxon>Bacteria</taxon>
        <taxon>Bacillati</taxon>
        <taxon>Bacillota</taxon>
        <taxon>Bacilli</taxon>
        <taxon>Bacillales</taxon>
        <taxon>Bacillaceae</taxon>
        <taxon>Natronobacillus</taxon>
    </lineage>
</organism>
<evidence type="ECO:0000256" key="3">
    <source>
        <dbReference type="ARBA" id="ARBA00022475"/>
    </source>
</evidence>
<proteinExistence type="inferred from homology"/>
<comment type="similarity">
    <text evidence="2">Belongs to the MreD family.</text>
</comment>
<feature type="transmembrane region" description="Helical" evidence="8">
    <location>
        <begin position="57"/>
        <end position="90"/>
    </location>
</feature>
<dbReference type="GO" id="GO:0005886">
    <property type="term" value="C:plasma membrane"/>
    <property type="evidence" value="ECO:0007669"/>
    <property type="project" value="UniProtKB-SubCell"/>
</dbReference>
<protein>
    <submittedName>
        <fullName evidence="9">Rod shape-determining protein MreD</fullName>
    </submittedName>
</protein>
<evidence type="ECO:0000256" key="8">
    <source>
        <dbReference type="SAM" id="Phobius"/>
    </source>
</evidence>
<evidence type="ECO:0000256" key="1">
    <source>
        <dbReference type="ARBA" id="ARBA00004651"/>
    </source>
</evidence>
<dbReference type="InterPro" id="IPR007227">
    <property type="entry name" value="Cell_shape_determining_MreD"/>
</dbReference>
<feature type="transmembrane region" description="Helical" evidence="8">
    <location>
        <begin position="31"/>
        <end position="51"/>
    </location>
</feature>
<keyword evidence="4 8" id="KW-0812">Transmembrane</keyword>
<keyword evidence="3" id="KW-1003">Cell membrane</keyword>
<dbReference type="GO" id="GO:0008360">
    <property type="term" value="P:regulation of cell shape"/>
    <property type="evidence" value="ECO:0007669"/>
    <property type="project" value="UniProtKB-KW"/>
</dbReference>
<evidence type="ECO:0000256" key="2">
    <source>
        <dbReference type="ARBA" id="ARBA00007776"/>
    </source>
</evidence>